<name>A0A1C3NTF1_9ACTN</name>
<evidence type="ECO:0000313" key="2">
    <source>
        <dbReference type="Proteomes" id="UP000199013"/>
    </source>
</evidence>
<protein>
    <recommendedName>
        <fullName evidence="3">Luciferase-like domain-containing protein</fullName>
    </recommendedName>
</protein>
<proteinExistence type="predicted"/>
<dbReference type="EMBL" id="FLUV01000148">
    <property type="protein sequence ID" value="SBW17728.1"/>
    <property type="molecule type" value="Genomic_DNA"/>
</dbReference>
<organism evidence="1 2">
    <name type="scientific">Candidatus Protofrankia californiensis</name>
    <dbReference type="NCBI Taxonomy" id="1839754"/>
    <lineage>
        <taxon>Bacteria</taxon>
        <taxon>Bacillati</taxon>
        <taxon>Actinomycetota</taxon>
        <taxon>Actinomycetes</taxon>
        <taxon>Frankiales</taxon>
        <taxon>Frankiaceae</taxon>
        <taxon>Protofrankia</taxon>
    </lineage>
</organism>
<accession>A0A1C3NTF1</accession>
<gene>
    <name evidence="1" type="ORF">FDG2_0352</name>
</gene>
<evidence type="ECO:0008006" key="3">
    <source>
        <dbReference type="Google" id="ProtNLM"/>
    </source>
</evidence>
<dbReference type="Proteomes" id="UP000199013">
    <property type="component" value="Unassembled WGS sequence"/>
</dbReference>
<reference evidence="2" key="1">
    <citation type="submission" date="2016-02" db="EMBL/GenBank/DDBJ databases">
        <authorList>
            <person name="Wibberg D."/>
        </authorList>
    </citation>
    <scope>NUCLEOTIDE SEQUENCE [LARGE SCALE GENOMIC DNA]</scope>
</reference>
<keyword evidence="2" id="KW-1185">Reference proteome</keyword>
<dbReference type="AlphaFoldDB" id="A0A1C3NTF1"/>
<sequence>MGGNIPSELAAALRRRRPDADPAALVPVGWDALRRHIKDYIAVGVSKFVVRPATSPPSWADFIDQFATELLPIET</sequence>
<evidence type="ECO:0000313" key="1">
    <source>
        <dbReference type="EMBL" id="SBW17728.1"/>
    </source>
</evidence>